<proteinExistence type="predicted"/>
<dbReference type="Pfam" id="PF00072">
    <property type="entry name" value="Response_reg"/>
    <property type="match status" value="1"/>
</dbReference>
<keyword evidence="5" id="KW-1185">Reference proteome</keyword>
<feature type="domain" description="HTH LytTR-type" evidence="3">
    <location>
        <begin position="137"/>
        <end position="232"/>
    </location>
</feature>
<dbReference type="GO" id="GO:0000156">
    <property type="term" value="F:phosphorelay response regulator activity"/>
    <property type="evidence" value="ECO:0007669"/>
    <property type="project" value="InterPro"/>
</dbReference>
<dbReference type="PROSITE" id="PS50930">
    <property type="entry name" value="HTH_LYTTR"/>
    <property type="match status" value="1"/>
</dbReference>
<dbReference type="Pfam" id="PF04397">
    <property type="entry name" value="LytTR"/>
    <property type="match status" value="1"/>
</dbReference>
<dbReference type="EMBL" id="MBTF01000010">
    <property type="protein sequence ID" value="OOQ59990.1"/>
    <property type="molecule type" value="Genomic_DNA"/>
</dbReference>
<dbReference type="PANTHER" id="PTHR37299">
    <property type="entry name" value="TRANSCRIPTIONAL REGULATOR-RELATED"/>
    <property type="match status" value="1"/>
</dbReference>
<accession>A0A1S9PGA4</accession>
<dbReference type="AlphaFoldDB" id="A0A1S9PGA4"/>
<reference evidence="4 5" key="1">
    <citation type="submission" date="2016-07" db="EMBL/GenBank/DDBJ databases">
        <title>Genomic analysis of zinc-resistant bacterium Mucilaginibacter pedocola TBZ30.</title>
        <authorList>
            <person name="Huang J."/>
            <person name="Tang J."/>
        </authorList>
    </citation>
    <scope>NUCLEOTIDE SEQUENCE [LARGE SCALE GENOMIC DNA]</scope>
    <source>
        <strain evidence="4 5">TBZ30</strain>
    </source>
</reference>
<dbReference type="InterPro" id="IPR011006">
    <property type="entry name" value="CheY-like_superfamily"/>
</dbReference>
<dbReference type="Gene3D" id="3.40.50.2300">
    <property type="match status" value="1"/>
</dbReference>
<evidence type="ECO:0000259" key="3">
    <source>
        <dbReference type="PROSITE" id="PS50930"/>
    </source>
</evidence>
<comment type="caution">
    <text evidence="4">The sequence shown here is derived from an EMBL/GenBank/DDBJ whole genome shotgun (WGS) entry which is preliminary data.</text>
</comment>
<dbReference type="Proteomes" id="UP000189739">
    <property type="component" value="Unassembled WGS sequence"/>
</dbReference>
<evidence type="ECO:0000259" key="2">
    <source>
        <dbReference type="PROSITE" id="PS50110"/>
    </source>
</evidence>
<dbReference type="SUPFAM" id="SSF52172">
    <property type="entry name" value="CheY-like"/>
    <property type="match status" value="1"/>
</dbReference>
<evidence type="ECO:0000313" key="5">
    <source>
        <dbReference type="Proteomes" id="UP000189739"/>
    </source>
</evidence>
<dbReference type="SMART" id="SM00448">
    <property type="entry name" value="REC"/>
    <property type="match status" value="1"/>
</dbReference>
<feature type="modified residue" description="4-aspartylphosphate" evidence="1">
    <location>
        <position position="56"/>
    </location>
</feature>
<dbReference type="GO" id="GO:0003677">
    <property type="term" value="F:DNA binding"/>
    <property type="evidence" value="ECO:0007669"/>
    <property type="project" value="InterPro"/>
</dbReference>
<keyword evidence="1" id="KW-0597">Phosphoprotein</keyword>
<dbReference type="Gene3D" id="2.40.50.1020">
    <property type="entry name" value="LytTr DNA-binding domain"/>
    <property type="match status" value="1"/>
</dbReference>
<sequence>MELTCLIIDDEPHARELLAAYIHRTPGLSLQGVYAGAPEALPEFNSAAPPNLTFLDVDMPDMNGLDFASLVNGVTMVVFTTSFREYAPEAFEKNAVDYLLKPIAYPRFLAAVQKASGLHKARAASEERRFFFVKTELKGKFSRVNTADIDFIESLGNYVQLHMGKEKVAAYLTLGEVLEHLPAGQFARVHKSFVVALRAIRTMEQGQVKLHDGSAIPVGRAYSAAFMSAMKPYLLISKRNS</sequence>
<organism evidence="4 5">
    <name type="scientific">Mucilaginibacter pedocola</name>
    <dbReference type="NCBI Taxonomy" id="1792845"/>
    <lineage>
        <taxon>Bacteria</taxon>
        <taxon>Pseudomonadati</taxon>
        <taxon>Bacteroidota</taxon>
        <taxon>Sphingobacteriia</taxon>
        <taxon>Sphingobacteriales</taxon>
        <taxon>Sphingobacteriaceae</taxon>
        <taxon>Mucilaginibacter</taxon>
    </lineage>
</organism>
<name>A0A1S9PGA4_9SPHI</name>
<dbReference type="STRING" id="1792845.BC343_27045"/>
<protein>
    <recommendedName>
        <fullName evidence="6">DNA-binding response regulator</fullName>
    </recommendedName>
</protein>
<dbReference type="InterPro" id="IPR046947">
    <property type="entry name" value="LytR-like"/>
</dbReference>
<dbReference type="InterPro" id="IPR001789">
    <property type="entry name" value="Sig_transdc_resp-reg_receiver"/>
</dbReference>
<dbReference type="OrthoDB" id="9787344at2"/>
<dbReference type="InterPro" id="IPR007492">
    <property type="entry name" value="LytTR_DNA-bd_dom"/>
</dbReference>
<evidence type="ECO:0000313" key="4">
    <source>
        <dbReference type="EMBL" id="OOQ59990.1"/>
    </source>
</evidence>
<dbReference type="PROSITE" id="PS50110">
    <property type="entry name" value="RESPONSE_REGULATORY"/>
    <property type="match status" value="1"/>
</dbReference>
<evidence type="ECO:0008006" key="6">
    <source>
        <dbReference type="Google" id="ProtNLM"/>
    </source>
</evidence>
<gene>
    <name evidence="4" type="ORF">BC343_27045</name>
</gene>
<dbReference type="SMART" id="SM00850">
    <property type="entry name" value="LytTR"/>
    <property type="match status" value="1"/>
</dbReference>
<feature type="domain" description="Response regulatory" evidence="2">
    <location>
        <begin position="4"/>
        <end position="116"/>
    </location>
</feature>
<dbReference type="PANTHER" id="PTHR37299:SF1">
    <property type="entry name" value="STAGE 0 SPORULATION PROTEIN A HOMOLOG"/>
    <property type="match status" value="1"/>
</dbReference>
<dbReference type="RefSeq" id="WP_078347963.1">
    <property type="nucleotide sequence ID" value="NZ_MBTF01000010.1"/>
</dbReference>
<evidence type="ECO:0000256" key="1">
    <source>
        <dbReference type="PROSITE-ProRule" id="PRU00169"/>
    </source>
</evidence>